<dbReference type="GeneID" id="77925350"/>
<sequence>MESRHIIKYEYENGKKLRRSKRVIWCGVDAGKLGFDFVFQDAQHALLSIEQGQLVRPCKNCLKEIKRLIDSDI</sequence>
<dbReference type="Proteomes" id="UP000435913">
    <property type="component" value="Segment"/>
</dbReference>
<protein>
    <submittedName>
        <fullName evidence="1">Uncharacterized protein</fullName>
    </submittedName>
</protein>
<organism evidence="1 2">
    <name type="scientific">Vibrio phage NF</name>
    <dbReference type="NCBI Taxonomy" id="2686202"/>
    <lineage>
        <taxon>Viruses</taxon>
        <taxon>Duplodnaviria</taxon>
        <taxon>Heunggongvirae</taxon>
        <taxon>Uroviricota</taxon>
        <taxon>Caudoviricetes</taxon>
        <taxon>Enfavirus</taxon>
        <taxon>Enfavirus NF</taxon>
    </lineage>
</organism>
<dbReference type="KEGG" id="vg:77925350"/>
<evidence type="ECO:0000313" key="2">
    <source>
        <dbReference type="Proteomes" id="UP000435913"/>
    </source>
</evidence>
<proteinExistence type="predicted"/>
<keyword evidence="2" id="KW-1185">Reference proteome</keyword>
<accession>A0A6B9J036</accession>
<evidence type="ECO:0000313" key="1">
    <source>
        <dbReference type="EMBL" id="QGZ13272.1"/>
    </source>
</evidence>
<dbReference type="RefSeq" id="YP_010649790.1">
    <property type="nucleotide sequence ID" value="NC_070773.1"/>
</dbReference>
<dbReference type="EMBL" id="MN812722">
    <property type="protein sequence ID" value="QGZ13272.1"/>
    <property type="molecule type" value="Genomic_DNA"/>
</dbReference>
<reference evidence="1" key="1">
    <citation type="submission" date="2019-12" db="EMBL/GenBank/DDBJ databases">
        <title>Isolation and complete genomic sequence of bacteriophage NF: A novel Vibrio alginolyticus phage isolated from the coastal water of Qingdao, China.</title>
        <authorList>
            <person name="Zhang X."/>
        </authorList>
    </citation>
    <scope>NUCLEOTIDE SEQUENCE [LARGE SCALE GENOMIC DNA]</scope>
</reference>
<name>A0A6B9J036_9CAUD</name>